<dbReference type="InterPro" id="IPR011576">
    <property type="entry name" value="Pyridox_Oxase_N"/>
</dbReference>
<feature type="binding site" evidence="7 8">
    <location>
        <begin position="85"/>
        <end position="86"/>
    </location>
    <ligand>
        <name>FMN</name>
        <dbReference type="ChEBI" id="CHEBI:58210"/>
    </ligand>
</feature>
<accession>A0A3D9SXN0</accession>
<dbReference type="FunFam" id="2.30.110.10:FF:000020">
    <property type="entry name" value="PNPO isoform 11"/>
    <property type="match status" value="1"/>
</dbReference>
<keyword evidence="5 7" id="KW-0560">Oxidoreductase</keyword>
<proteinExistence type="inferred from homology"/>
<keyword evidence="3 7" id="KW-0285">Flavoprotein</keyword>
<dbReference type="InterPro" id="IPR019740">
    <property type="entry name" value="Pyridox_Oxase_CS"/>
</dbReference>
<dbReference type="Pfam" id="PF10590">
    <property type="entry name" value="PNP_phzG_C"/>
    <property type="match status" value="1"/>
</dbReference>
<evidence type="ECO:0000256" key="2">
    <source>
        <dbReference type="ARBA" id="ARBA00011738"/>
    </source>
</evidence>
<feature type="binding site" evidence="7 8">
    <location>
        <position position="92"/>
    </location>
    <ligand>
        <name>FMN</name>
        <dbReference type="ChEBI" id="CHEBI:58210"/>
    </ligand>
</feature>
<dbReference type="EC" id="1.4.3.5" evidence="7"/>
<sequence length="234" mass="25921">MRHTPDPARLRIAYEAGGAARAPSSFPSDPPGEPVDLFADWFAAALAAGLPEPNAMVLATASADAAPSARTVLLKGYGTEGFRFFTNHTSRKGRELADNPVAALVFPWHAIHRQVRVSGPVRRLPDEEAAAYFRTRPYGSRIGAWASRQSAVVGSREELDARFVEYAEKWPDPAAVADAEEVPMPPFWGGYLVVPEEIEFWQGRPDRMHDRILYRRRKEGAAVDADWVIERLSP</sequence>
<comment type="pathway">
    <text evidence="7">Cofactor metabolism; pyridoxal 5'-phosphate salvage; pyridoxal 5'-phosphate from pyridoxamine 5'-phosphate: step 1/1.</text>
</comment>
<name>A0A3D9SXN0_9ACTN</name>
<evidence type="ECO:0000256" key="3">
    <source>
        <dbReference type="ARBA" id="ARBA00022630"/>
    </source>
</evidence>
<feature type="binding site" evidence="7">
    <location>
        <position position="140"/>
    </location>
    <ligand>
        <name>substrate</name>
    </ligand>
</feature>
<dbReference type="HAMAP" id="MF_01629">
    <property type="entry name" value="PdxH"/>
    <property type="match status" value="1"/>
</dbReference>
<dbReference type="NCBIfam" id="TIGR00558">
    <property type="entry name" value="pdxH"/>
    <property type="match status" value="1"/>
</dbReference>
<dbReference type="PIRSF" id="PIRSF000190">
    <property type="entry name" value="Pyd_amn-ph_oxd"/>
    <property type="match status" value="1"/>
</dbReference>
<comment type="catalytic activity">
    <reaction evidence="7">
        <text>pyridoxamine 5'-phosphate + O2 + H2O = pyridoxal 5'-phosphate + H2O2 + NH4(+)</text>
        <dbReference type="Rhea" id="RHEA:15817"/>
        <dbReference type="ChEBI" id="CHEBI:15377"/>
        <dbReference type="ChEBI" id="CHEBI:15379"/>
        <dbReference type="ChEBI" id="CHEBI:16240"/>
        <dbReference type="ChEBI" id="CHEBI:28938"/>
        <dbReference type="ChEBI" id="CHEBI:58451"/>
        <dbReference type="ChEBI" id="CHEBI:597326"/>
        <dbReference type="EC" id="1.4.3.5"/>
    </reaction>
</comment>
<feature type="binding site" evidence="7">
    <location>
        <position position="132"/>
    </location>
    <ligand>
        <name>substrate</name>
    </ligand>
</feature>
<keyword evidence="12" id="KW-1185">Reference proteome</keyword>
<dbReference type="Pfam" id="PF01243">
    <property type="entry name" value="PNPOx_N"/>
    <property type="match status" value="1"/>
</dbReference>
<comment type="function">
    <text evidence="7">Catalyzes the oxidation of either pyridoxine 5'-phosphate (PNP) or pyridoxamine 5'-phosphate (PMP) into pyridoxal 5'-phosphate (PLP).</text>
</comment>
<evidence type="ECO:0000313" key="11">
    <source>
        <dbReference type="EMBL" id="REE96361.1"/>
    </source>
</evidence>
<dbReference type="NCBIfam" id="NF004231">
    <property type="entry name" value="PRK05679.1"/>
    <property type="match status" value="1"/>
</dbReference>
<dbReference type="EMBL" id="QTTT01000001">
    <property type="protein sequence ID" value="REE96361.1"/>
    <property type="molecule type" value="Genomic_DNA"/>
</dbReference>
<feature type="binding site" evidence="7 8">
    <location>
        <begin position="70"/>
        <end position="75"/>
    </location>
    <ligand>
        <name>FMN</name>
        <dbReference type="ChEBI" id="CHEBI:58210"/>
    </ligand>
</feature>
<feature type="binding site" evidence="7">
    <location>
        <begin position="207"/>
        <end position="209"/>
    </location>
    <ligand>
        <name>substrate</name>
    </ligand>
</feature>
<feature type="domain" description="Pyridoxamine 5'-phosphate oxidase N-terminal" evidence="9">
    <location>
        <begin position="44"/>
        <end position="166"/>
    </location>
</feature>
<gene>
    <name evidence="7" type="primary">pdxH</name>
    <name evidence="11" type="ORF">DFJ69_1791</name>
</gene>
<dbReference type="PANTHER" id="PTHR10851:SF0">
    <property type="entry name" value="PYRIDOXINE-5'-PHOSPHATE OXIDASE"/>
    <property type="match status" value="1"/>
</dbReference>
<evidence type="ECO:0000313" key="12">
    <source>
        <dbReference type="Proteomes" id="UP000256661"/>
    </source>
</evidence>
<organism evidence="11 12">
    <name type="scientific">Thermomonospora umbrina</name>
    <dbReference type="NCBI Taxonomy" id="111806"/>
    <lineage>
        <taxon>Bacteria</taxon>
        <taxon>Bacillati</taxon>
        <taxon>Actinomycetota</taxon>
        <taxon>Actinomycetes</taxon>
        <taxon>Streptosporangiales</taxon>
        <taxon>Thermomonosporaceae</taxon>
        <taxon>Thermomonospora</taxon>
    </lineage>
</organism>
<protein>
    <recommendedName>
        <fullName evidence="7">Pyridoxine/pyridoxamine 5'-phosphate oxidase</fullName>
        <ecNumber evidence="7">1.4.3.5</ecNumber>
    </recommendedName>
    <alternativeName>
        <fullName evidence="7">PNP/PMP oxidase</fullName>
        <shortName evidence="7">PNPOx</shortName>
    </alternativeName>
    <alternativeName>
        <fullName evidence="7">Pyridoxal 5'-phosphate synthase</fullName>
    </alternativeName>
</protein>
<feature type="binding site" evidence="7">
    <location>
        <position position="75"/>
    </location>
    <ligand>
        <name>substrate</name>
    </ligand>
</feature>
<feature type="binding site" evidence="7">
    <location>
        <position position="136"/>
    </location>
    <ligand>
        <name>substrate</name>
    </ligand>
</feature>
<comment type="subunit">
    <text evidence="2 7">Homodimer.</text>
</comment>
<comment type="caution">
    <text evidence="11">The sequence shown here is derived from an EMBL/GenBank/DDBJ whole genome shotgun (WGS) entry which is preliminary data.</text>
</comment>
<evidence type="ECO:0000256" key="7">
    <source>
        <dbReference type="HAMAP-Rule" id="MF_01629"/>
    </source>
</evidence>
<keyword evidence="6 7" id="KW-0664">Pyridoxine biosynthesis</keyword>
<comment type="similarity">
    <text evidence="1 7">Belongs to the pyridoxamine 5'-phosphate oxidase family.</text>
</comment>
<evidence type="ECO:0000256" key="1">
    <source>
        <dbReference type="ARBA" id="ARBA00007301"/>
    </source>
</evidence>
<feature type="binding site" evidence="7 8">
    <location>
        <position position="114"/>
    </location>
    <ligand>
        <name>FMN</name>
        <dbReference type="ChEBI" id="CHEBI:58210"/>
    </ligand>
</feature>
<dbReference type="PANTHER" id="PTHR10851">
    <property type="entry name" value="PYRIDOXINE-5-PHOSPHATE OXIDASE"/>
    <property type="match status" value="1"/>
</dbReference>
<feature type="domain" description="Pyridoxine 5'-phosphate oxidase dimerisation C-terminal" evidence="10">
    <location>
        <begin position="188"/>
        <end position="234"/>
    </location>
</feature>
<evidence type="ECO:0000259" key="9">
    <source>
        <dbReference type="Pfam" id="PF01243"/>
    </source>
</evidence>
<comment type="pathway">
    <text evidence="7">Cofactor metabolism; pyridoxal 5'-phosphate salvage; pyridoxal 5'-phosphate from pyridoxine 5'-phosphate: step 1/1.</text>
</comment>
<feature type="binding site" evidence="7 8">
    <location>
        <position position="91"/>
    </location>
    <ligand>
        <name>FMN</name>
        <dbReference type="ChEBI" id="CHEBI:58210"/>
    </ligand>
</feature>
<dbReference type="PROSITE" id="PS01064">
    <property type="entry name" value="PYRIDOX_OXIDASE"/>
    <property type="match status" value="1"/>
</dbReference>
<dbReference type="GO" id="GO:0004733">
    <property type="term" value="F:pyridoxamine phosphate oxidase activity"/>
    <property type="evidence" value="ECO:0007669"/>
    <property type="project" value="UniProtKB-UniRule"/>
</dbReference>
<reference evidence="11 12" key="1">
    <citation type="submission" date="2018-08" db="EMBL/GenBank/DDBJ databases">
        <title>Sequencing the genomes of 1000 actinobacteria strains.</title>
        <authorList>
            <person name="Klenk H.-P."/>
        </authorList>
    </citation>
    <scope>NUCLEOTIDE SEQUENCE [LARGE SCALE GENOMIC DNA]</scope>
    <source>
        <strain evidence="11 12">DSM 43927</strain>
    </source>
</reference>
<evidence type="ECO:0000259" key="10">
    <source>
        <dbReference type="Pfam" id="PF10590"/>
    </source>
</evidence>
<feature type="binding site" evidence="7 8">
    <location>
        <begin position="149"/>
        <end position="150"/>
    </location>
    <ligand>
        <name>FMN</name>
        <dbReference type="ChEBI" id="CHEBI:58210"/>
    </ligand>
</feature>
<dbReference type="Proteomes" id="UP000256661">
    <property type="component" value="Unassembled WGS sequence"/>
</dbReference>
<feature type="binding site" evidence="7 8">
    <location>
        <position position="211"/>
    </location>
    <ligand>
        <name>FMN</name>
        <dbReference type="ChEBI" id="CHEBI:58210"/>
    </ligand>
</feature>
<dbReference type="GO" id="GO:0010181">
    <property type="term" value="F:FMN binding"/>
    <property type="evidence" value="ECO:0007669"/>
    <property type="project" value="UniProtKB-UniRule"/>
</dbReference>
<comment type="catalytic activity">
    <reaction evidence="7">
        <text>pyridoxine 5'-phosphate + O2 = pyridoxal 5'-phosphate + H2O2</text>
        <dbReference type="Rhea" id="RHEA:15149"/>
        <dbReference type="ChEBI" id="CHEBI:15379"/>
        <dbReference type="ChEBI" id="CHEBI:16240"/>
        <dbReference type="ChEBI" id="CHEBI:58589"/>
        <dbReference type="ChEBI" id="CHEBI:597326"/>
        <dbReference type="EC" id="1.4.3.5"/>
    </reaction>
</comment>
<dbReference type="SUPFAM" id="SSF50475">
    <property type="entry name" value="FMN-binding split barrel"/>
    <property type="match status" value="1"/>
</dbReference>
<dbReference type="UniPathway" id="UPA01068">
    <property type="reaction ID" value="UER00304"/>
</dbReference>
<dbReference type="RefSeq" id="WP_116022016.1">
    <property type="nucleotide sequence ID" value="NZ_QTTT01000001.1"/>
</dbReference>
<dbReference type="GO" id="GO:0008615">
    <property type="term" value="P:pyridoxine biosynthetic process"/>
    <property type="evidence" value="ECO:0007669"/>
    <property type="project" value="UniProtKB-UniRule"/>
</dbReference>
<dbReference type="InterPro" id="IPR000659">
    <property type="entry name" value="Pyridox_Oxase"/>
</dbReference>
<dbReference type="OrthoDB" id="9780392at2"/>
<dbReference type="InterPro" id="IPR019576">
    <property type="entry name" value="Pyridoxamine_oxidase_dimer_C"/>
</dbReference>
<evidence type="ECO:0000256" key="6">
    <source>
        <dbReference type="ARBA" id="ARBA00023096"/>
    </source>
</evidence>
<dbReference type="AlphaFoldDB" id="A0A3D9SXN0"/>
<keyword evidence="4 7" id="KW-0288">FMN</keyword>
<dbReference type="InterPro" id="IPR012349">
    <property type="entry name" value="Split_barrel_FMN-bd"/>
</dbReference>
<evidence type="ECO:0000256" key="5">
    <source>
        <dbReference type="ARBA" id="ARBA00023002"/>
    </source>
</evidence>
<evidence type="ECO:0000256" key="4">
    <source>
        <dbReference type="ARBA" id="ARBA00022643"/>
    </source>
</evidence>
<dbReference type="Gene3D" id="2.30.110.10">
    <property type="entry name" value="Electron Transport, Fmn-binding Protein, Chain A"/>
    <property type="match status" value="1"/>
</dbReference>
<feature type="binding site" evidence="7 8">
    <location>
        <position position="201"/>
    </location>
    <ligand>
        <name>FMN</name>
        <dbReference type="ChEBI" id="CHEBI:58210"/>
    </ligand>
</feature>
<evidence type="ECO:0000256" key="8">
    <source>
        <dbReference type="PIRSR" id="PIRSR000190-2"/>
    </source>
</evidence>
<comment type="cofactor">
    <cofactor evidence="7 8">
        <name>FMN</name>
        <dbReference type="ChEBI" id="CHEBI:58210"/>
    </cofactor>
    <text evidence="7 8">Binds 1 FMN per subunit.</text>
</comment>